<feature type="domain" description="Glyoxalase-related protein" evidence="1">
    <location>
        <begin position="7"/>
        <end position="144"/>
    </location>
</feature>
<organism evidence="2 3">
    <name type="scientific">Devosia nitrariae</name>
    <dbReference type="NCBI Taxonomy" id="2071872"/>
    <lineage>
        <taxon>Bacteria</taxon>
        <taxon>Pseudomonadati</taxon>
        <taxon>Pseudomonadota</taxon>
        <taxon>Alphaproteobacteria</taxon>
        <taxon>Hyphomicrobiales</taxon>
        <taxon>Devosiaceae</taxon>
        <taxon>Devosia</taxon>
    </lineage>
</organism>
<dbReference type="RefSeq" id="WP_284340972.1">
    <property type="nucleotide sequence ID" value="NZ_BSNS01000011.1"/>
</dbReference>
<keyword evidence="3" id="KW-1185">Reference proteome</keyword>
<evidence type="ECO:0000313" key="2">
    <source>
        <dbReference type="EMBL" id="GLQ55581.1"/>
    </source>
</evidence>
<dbReference type="EMBL" id="BSNS01000011">
    <property type="protein sequence ID" value="GLQ55581.1"/>
    <property type="molecule type" value="Genomic_DNA"/>
</dbReference>
<proteinExistence type="predicted"/>
<accession>A0ABQ5W6L0</accession>
<dbReference type="Proteomes" id="UP001156691">
    <property type="component" value="Unassembled WGS sequence"/>
</dbReference>
<gene>
    <name evidence="2" type="ORF">GCM10010862_28400</name>
</gene>
<dbReference type="Pfam" id="PF20066">
    <property type="entry name" value="Glyoxalase_8"/>
    <property type="match status" value="1"/>
</dbReference>
<evidence type="ECO:0000313" key="3">
    <source>
        <dbReference type="Proteomes" id="UP001156691"/>
    </source>
</evidence>
<dbReference type="InterPro" id="IPR045517">
    <property type="entry name" value="Glyoxalase_8"/>
</dbReference>
<reference evidence="3" key="1">
    <citation type="journal article" date="2019" name="Int. J. Syst. Evol. Microbiol.">
        <title>The Global Catalogue of Microorganisms (GCM) 10K type strain sequencing project: providing services to taxonomists for standard genome sequencing and annotation.</title>
        <authorList>
            <consortium name="The Broad Institute Genomics Platform"/>
            <consortium name="The Broad Institute Genome Sequencing Center for Infectious Disease"/>
            <person name="Wu L."/>
            <person name="Ma J."/>
        </authorList>
    </citation>
    <scope>NUCLEOTIDE SEQUENCE [LARGE SCALE GENOMIC DNA]</scope>
    <source>
        <strain evidence="3">NBRC 112416</strain>
    </source>
</reference>
<evidence type="ECO:0000259" key="1">
    <source>
        <dbReference type="Pfam" id="PF20066"/>
    </source>
</evidence>
<protein>
    <recommendedName>
        <fullName evidence="1">Glyoxalase-related protein domain-containing protein</fullName>
    </recommendedName>
</protein>
<name>A0ABQ5W6L0_9HYPH</name>
<sequence length="146" mass="15923">MAFSLDMTSAATLKAEAKALRQEHARAGNPISHGAALEMSAKAHGYRDWNTARALLPERVSAPVQVGSRAKGTYLGHPFRGLVIGVNLMADMQHYQVTVKFDDPVDVVKSEHFSALRQRVTATVDIRGVSLATTSDGEPHMRITRE</sequence>
<comment type="caution">
    <text evidence="2">The sequence shown here is derived from an EMBL/GenBank/DDBJ whole genome shotgun (WGS) entry which is preliminary data.</text>
</comment>